<keyword evidence="3 10" id="KW-0813">Transport</keyword>
<protein>
    <recommendedName>
        <fullName evidence="13">Mitochondrial carnitine/acylcarnitine carrier protein</fullName>
    </recommendedName>
</protein>
<dbReference type="PANTHER" id="PTHR45624">
    <property type="entry name" value="MITOCHONDRIAL BASIC AMINO ACIDS TRANSPORTER-RELATED"/>
    <property type="match status" value="1"/>
</dbReference>
<keyword evidence="6 11" id="KW-1133">Transmembrane helix</keyword>
<organism evidence="12">
    <name type="scientific">Paramoeba aestuarina</name>
    <dbReference type="NCBI Taxonomy" id="180227"/>
    <lineage>
        <taxon>Eukaryota</taxon>
        <taxon>Amoebozoa</taxon>
        <taxon>Discosea</taxon>
        <taxon>Flabellinia</taxon>
        <taxon>Dactylopodida</taxon>
        <taxon>Paramoebidae</taxon>
        <taxon>Paramoeba</taxon>
    </lineage>
</organism>
<accession>A0A7S4P8F1</accession>
<dbReference type="SUPFAM" id="SSF103506">
    <property type="entry name" value="Mitochondrial carrier"/>
    <property type="match status" value="1"/>
</dbReference>
<evidence type="ECO:0000256" key="6">
    <source>
        <dbReference type="ARBA" id="ARBA00022989"/>
    </source>
</evidence>
<dbReference type="GO" id="GO:0031966">
    <property type="term" value="C:mitochondrial membrane"/>
    <property type="evidence" value="ECO:0007669"/>
    <property type="project" value="UniProtKB-SubCell"/>
</dbReference>
<evidence type="ECO:0000256" key="1">
    <source>
        <dbReference type="ARBA" id="ARBA00004225"/>
    </source>
</evidence>
<feature type="repeat" description="Solcar" evidence="9">
    <location>
        <begin position="200"/>
        <end position="286"/>
    </location>
</feature>
<evidence type="ECO:0000256" key="3">
    <source>
        <dbReference type="ARBA" id="ARBA00022448"/>
    </source>
</evidence>
<feature type="repeat" description="Solcar" evidence="9">
    <location>
        <begin position="99"/>
        <end position="192"/>
    </location>
</feature>
<evidence type="ECO:0000256" key="5">
    <source>
        <dbReference type="ARBA" id="ARBA00022737"/>
    </source>
</evidence>
<feature type="repeat" description="Solcar" evidence="9">
    <location>
        <begin position="7"/>
        <end position="90"/>
    </location>
</feature>
<evidence type="ECO:0000256" key="10">
    <source>
        <dbReference type="RuleBase" id="RU000488"/>
    </source>
</evidence>
<gene>
    <name evidence="12" type="ORF">NAES01612_LOCUS20434</name>
</gene>
<dbReference type="InterPro" id="IPR050567">
    <property type="entry name" value="Mitochondrial_Carrier"/>
</dbReference>
<evidence type="ECO:0000256" key="9">
    <source>
        <dbReference type="PROSITE-ProRule" id="PRU00282"/>
    </source>
</evidence>
<evidence type="ECO:0008006" key="13">
    <source>
        <dbReference type="Google" id="ProtNLM"/>
    </source>
</evidence>
<evidence type="ECO:0000313" key="12">
    <source>
        <dbReference type="EMBL" id="CAE2326846.1"/>
    </source>
</evidence>
<name>A0A7S4P8F1_9EUKA</name>
<dbReference type="EMBL" id="HBKR01031120">
    <property type="protein sequence ID" value="CAE2326846.1"/>
    <property type="molecule type" value="Transcribed_RNA"/>
</dbReference>
<evidence type="ECO:0000256" key="8">
    <source>
        <dbReference type="ARBA" id="ARBA00023136"/>
    </source>
</evidence>
<keyword evidence="5" id="KW-0677">Repeat</keyword>
<dbReference type="Gene3D" id="1.50.40.10">
    <property type="entry name" value="Mitochondrial carrier domain"/>
    <property type="match status" value="2"/>
</dbReference>
<feature type="transmembrane region" description="Helical" evidence="11">
    <location>
        <begin position="12"/>
        <end position="30"/>
    </location>
</feature>
<proteinExistence type="inferred from homology"/>
<dbReference type="Pfam" id="PF00153">
    <property type="entry name" value="Mito_carr"/>
    <property type="match status" value="3"/>
</dbReference>
<evidence type="ECO:0000256" key="2">
    <source>
        <dbReference type="ARBA" id="ARBA00006375"/>
    </source>
</evidence>
<dbReference type="PANTHER" id="PTHR45624:SF4">
    <property type="entry name" value="CONGESTED-LIKE TRACHEA PROTEIN-RELATED"/>
    <property type="match status" value="1"/>
</dbReference>
<evidence type="ECO:0000256" key="4">
    <source>
        <dbReference type="ARBA" id="ARBA00022692"/>
    </source>
</evidence>
<feature type="transmembrane region" description="Helical" evidence="11">
    <location>
        <begin position="66"/>
        <end position="84"/>
    </location>
</feature>
<keyword evidence="4 9" id="KW-0812">Transmembrane</keyword>
<evidence type="ECO:0000256" key="11">
    <source>
        <dbReference type="SAM" id="Phobius"/>
    </source>
</evidence>
<keyword evidence="8 9" id="KW-0472">Membrane</keyword>
<comment type="subcellular location">
    <subcellularLocation>
        <location evidence="1">Mitochondrion membrane</location>
        <topology evidence="1">Multi-pass membrane protein</topology>
    </subcellularLocation>
</comment>
<sequence>MSGGSTKDQVKAFLSGGFGGTCLVAVGHPLDLIKVRLQTSTEYKGVVDCASKTIAKDGVKGLYRGMAAPLVGVTPIFAVCFWGFEVGKQIARKMEGKGANEALSTSGILFAGGFSALPATAVMVPAERIKVLLQVQGQDSGPKKYNGALDCGKQIFKSEGVRGLYKGTGLTLMRDIPGSMAYYGAYEILRNYLLDGGTELSPMTTIFAGGMAGVFNWLVALPQDTLKSLYQTAPPGRYPGGIPQVFSEVMASGGVKALYRGLGPALLRAFPANAACFMGMEAGRKGLNYIWP</sequence>
<dbReference type="InterPro" id="IPR023395">
    <property type="entry name" value="MCP_dom_sf"/>
</dbReference>
<dbReference type="InterPro" id="IPR018108">
    <property type="entry name" value="MCP_transmembrane"/>
</dbReference>
<evidence type="ECO:0000256" key="7">
    <source>
        <dbReference type="ARBA" id="ARBA00023128"/>
    </source>
</evidence>
<dbReference type="GO" id="GO:0015227">
    <property type="term" value="F:O-acyl-L-carnitine transmembrane transporter activity"/>
    <property type="evidence" value="ECO:0007669"/>
    <property type="project" value="TreeGrafter"/>
</dbReference>
<dbReference type="AlphaFoldDB" id="A0A7S4P8F1"/>
<dbReference type="PROSITE" id="PS50920">
    <property type="entry name" value="SOLCAR"/>
    <property type="match status" value="3"/>
</dbReference>
<dbReference type="GO" id="GO:1902603">
    <property type="term" value="P:carnitine transmembrane transport"/>
    <property type="evidence" value="ECO:0007669"/>
    <property type="project" value="TreeGrafter"/>
</dbReference>
<dbReference type="GO" id="GO:0006839">
    <property type="term" value="P:mitochondrial transport"/>
    <property type="evidence" value="ECO:0007669"/>
    <property type="project" value="TreeGrafter"/>
</dbReference>
<comment type="similarity">
    <text evidence="2 10">Belongs to the mitochondrial carrier (TC 2.A.29) family.</text>
</comment>
<reference evidence="12" key="1">
    <citation type="submission" date="2021-01" db="EMBL/GenBank/DDBJ databases">
        <authorList>
            <person name="Corre E."/>
            <person name="Pelletier E."/>
            <person name="Niang G."/>
            <person name="Scheremetjew M."/>
            <person name="Finn R."/>
            <person name="Kale V."/>
            <person name="Holt S."/>
            <person name="Cochrane G."/>
            <person name="Meng A."/>
            <person name="Brown T."/>
            <person name="Cohen L."/>
        </authorList>
    </citation>
    <scope>NUCLEOTIDE SEQUENCE</scope>
    <source>
        <strain evidence="12">SoJaBio B1-5/56/2</strain>
    </source>
</reference>
<keyword evidence="7" id="KW-0496">Mitochondrion</keyword>